<evidence type="ECO:0000313" key="4">
    <source>
        <dbReference type="Proteomes" id="UP000000763"/>
    </source>
</evidence>
<feature type="domain" description="DUF834" evidence="2">
    <location>
        <begin position="57"/>
        <end position="105"/>
    </location>
</feature>
<proteinExistence type="predicted"/>
<evidence type="ECO:0000313" key="3">
    <source>
        <dbReference type="EMBL" id="AAK16183.1"/>
    </source>
</evidence>
<accession>Q9AUU7</accession>
<feature type="compositionally biased region" description="Basic residues" evidence="1">
    <location>
        <begin position="131"/>
        <end position="140"/>
    </location>
</feature>
<protein>
    <recommendedName>
        <fullName evidence="2">DUF834 domain-containing protein</fullName>
    </recommendedName>
</protein>
<feature type="compositionally biased region" description="Polar residues" evidence="1">
    <location>
        <begin position="1"/>
        <end position="10"/>
    </location>
</feature>
<organism evidence="3 4">
    <name type="scientific">Oryza sativa subsp. japonica</name>
    <name type="common">Rice</name>
    <dbReference type="NCBI Taxonomy" id="39947"/>
    <lineage>
        <taxon>Eukaryota</taxon>
        <taxon>Viridiplantae</taxon>
        <taxon>Streptophyta</taxon>
        <taxon>Embryophyta</taxon>
        <taxon>Tracheophyta</taxon>
        <taxon>Spermatophyta</taxon>
        <taxon>Magnoliopsida</taxon>
        <taxon>Liliopsida</taxon>
        <taxon>Poales</taxon>
        <taxon>Poaceae</taxon>
        <taxon>BOP clade</taxon>
        <taxon>Oryzoideae</taxon>
        <taxon>Oryzeae</taxon>
        <taxon>Oryzinae</taxon>
        <taxon>Oryza</taxon>
        <taxon>Oryza sativa</taxon>
    </lineage>
</organism>
<feature type="region of interest" description="Disordered" evidence="1">
    <location>
        <begin position="1"/>
        <end position="62"/>
    </location>
</feature>
<sequence>MTSAVTSSPAATRAHTLAGERQRGGANRGHQHEESDAVNSPVTQTTADDHRTAMATRSKRRRLRVDDDGDALARNGGNGGVDEMLLLLAIPMVATVTEDDDCNGGAVRLDRRWQLRTSGRRSRRRSGDLRWKRRTGRGRRRLGEPGDGFPERRRRLEQRRDTAGLMAATAAQELSRLGRYERRRAKARVAAERGYPGDPFIEARRRRRRPTATGGEKERLGFGRERGIRFEIESGTFQTKLVDASKRE</sequence>
<feature type="region of interest" description="Disordered" evidence="1">
    <location>
        <begin position="117"/>
        <end position="151"/>
    </location>
</feature>
<gene>
    <name evidence="3" type="primary">OSJNBa0040E01.23</name>
</gene>
<dbReference type="Pfam" id="PF05754">
    <property type="entry name" value="DUF834"/>
    <property type="match status" value="1"/>
</dbReference>
<reference evidence="4" key="2">
    <citation type="journal article" date="2008" name="Nucleic Acids Res.">
        <title>The rice annotation project database (RAP-DB): 2008 update.</title>
        <authorList>
            <consortium name="The rice annotation project (RAP)"/>
        </authorList>
    </citation>
    <scope>GENOME REANNOTATION</scope>
    <source>
        <strain evidence="4">cv. Nipponbare</strain>
    </source>
</reference>
<dbReference type="Proteomes" id="UP000000763">
    <property type="component" value="Chromosome 3"/>
</dbReference>
<name>Q9AUU7_ORYSJ</name>
<dbReference type="InterPro" id="IPR008552">
    <property type="entry name" value="DUF834"/>
</dbReference>
<dbReference type="AlphaFoldDB" id="Q9AUU7"/>
<evidence type="ECO:0000256" key="1">
    <source>
        <dbReference type="SAM" id="MobiDB-lite"/>
    </source>
</evidence>
<feature type="region of interest" description="Disordered" evidence="1">
    <location>
        <begin position="202"/>
        <end position="221"/>
    </location>
</feature>
<reference evidence="4" key="1">
    <citation type="journal article" date="2005" name="Nature">
        <title>The map-based sequence of the rice genome.</title>
        <authorList>
            <consortium name="International rice genome sequencing project (IRGSP)"/>
            <person name="Matsumoto T."/>
            <person name="Wu J."/>
            <person name="Kanamori H."/>
            <person name="Katayose Y."/>
            <person name="Fujisawa M."/>
            <person name="Namiki N."/>
            <person name="Mizuno H."/>
            <person name="Yamamoto K."/>
            <person name="Antonio B.A."/>
            <person name="Baba T."/>
            <person name="Sakata K."/>
            <person name="Nagamura Y."/>
            <person name="Aoki H."/>
            <person name="Arikawa K."/>
            <person name="Arita K."/>
            <person name="Bito T."/>
            <person name="Chiden Y."/>
            <person name="Fujitsuka N."/>
            <person name="Fukunaka R."/>
            <person name="Hamada M."/>
            <person name="Harada C."/>
            <person name="Hayashi A."/>
            <person name="Hijishita S."/>
            <person name="Honda M."/>
            <person name="Hosokawa S."/>
            <person name="Ichikawa Y."/>
            <person name="Idonuma A."/>
            <person name="Iijima M."/>
            <person name="Ikeda M."/>
            <person name="Ikeno M."/>
            <person name="Ito K."/>
            <person name="Ito S."/>
            <person name="Ito T."/>
            <person name="Ito Y."/>
            <person name="Ito Y."/>
            <person name="Iwabuchi A."/>
            <person name="Kamiya K."/>
            <person name="Karasawa W."/>
            <person name="Kurita K."/>
            <person name="Katagiri S."/>
            <person name="Kikuta A."/>
            <person name="Kobayashi H."/>
            <person name="Kobayashi N."/>
            <person name="Machita K."/>
            <person name="Maehara T."/>
            <person name="Masukawa M."/>
            <person name="Mizubayashi T."/>
            <person name="Mukai Y."/>
            <person name="Nagasaki H."/>
            <person name="Nagata Y."/>
            <person name="Naito S."/>
            <person name="Nakashima M."/>
            <person name="Nakama Y."/>
            <person name="Nakamichi Y."/>
            <person name="Nakamura M."/>
            <person name="Meguro A."/>
            <person name="Negishi M."/>
            <person name="Ohta I."/>
            <person name="Ohta T."/>
            <person name="Okamoto M."/>
            <person name="Ono N."/>
            <person name="Saji S."/>
            <person name="Sakaguchi M."/>
            <person name="Sakai K."/>
            <person name="Shibata M."/>
            <person name="Shimokawa T."/>
            <person name="Song J."/>
            <person name="Takazaki Y."/>
            <person name="Terasawa K."/>
            <person name="Tsugane M."/>
            <person name="Tsuji K."/>
            <person name="Ueda S."/>
            <person name="Waki K."/>
            <person name="Yamagata H."/>
            <person name="Yamamoto M."/>
            <person name="Yamamoto S."/>
            <person name="Yamane H."/>
            <person name="Yoshiki S."/>
            <person name="Yoshihara R."/>
            <person name="Yukawa K."/>
            <person name="Zhong H."/>
            <person name="Yano M."/>
            <person name="Yuan Q."/>
            <person name="Ouyang S."/>
            <person name="Liu J."/>
            <person name="Jones K.M."/>
            <person name="Gansberger K."/>
            <person name="Moffat K."/>
            <person name="Hill J."/>
            <person name="Bera J."/>
            <person name="Fadrosh D."/>
            <person name="Jin S."/>
            <person name="Johri S."/>
            <person name="Kim M."/>
            <person name="Overton L."/>
            <person name="Reardon M."/>
            <person name="Tsitrin T."/>
            <person name="Vuong H."/>
            <person name="Weaver B."/>
            <person name="Ciecko A."/>
            <person name="Tallon L."/>
            <person name="Jackson J."/>
            <person name="Pai G."/>
            <person name="Aken S.V."/>
            <person name="Utterback T."/>
            <person name="Reidmuller S."/>
            <person name="Feldblyum T."/>
            <person name="Hsiao J."/>
            <person name="Zismann V."/>
            <person name="Iobst S."/>
            <person name="de Vazeille A.R."/>
            <person name="Buell C.R."/>
            <person name="Ying K."/>
            <person name="Li Y."/>
            <person name="Lu T."/>
            <person name="Huang Y."/>
            <person name="Zhao Q."/>
            <person name="Feng Q."/>
            <person name="Zhang L."/>
            <person name="Zhu J."/>
            <person name="Weng Q."/>
            <person name="Mu J."/>
            <person name="Lu Y."/>
            <person name="Fan D."/>
            <person name="Liu Y."/>
            <person name="Guan J."/>
            <person name="Zhang Y."/>
            <person name="Yu S."/>
            <person name="Liu X."/>
            <person name="Zhang Y."/>
            <person name="Hong G."/>
            <person name="Han B."/>
            <person name="Choisne N."/>
            <person name="Demange N."/>
            <person name="Orjeda G."/>
            <person name="Samain S."/>
            <person name="Cattolico L."/>
            <person name="Pelletier E."/>
            <person name="Couloux A."/>
            <person name="Segurens B."/>
            <person name="Wincker P."/>
            <person name="D'Hont A."/>
            <person name="Scarpelli C."/>
            <person name="Weissenbach J."/>
            <person name="Salanoubat M."/>
            <person name="Quetier F."/>
            <person name="Yu Y."/>
            <person name="Kim H.R."/>
            <person name="Rambo T."/>
            <person name="Currie J."/>
            <person name="Collura K."/>
            <person name="Luo M."/>
            <person name="Yang T."/>
            <person name="Ammiraju J.S.S."/>
            <person name="Engler F."/>
            <person name="Soderlund C."/>
            <person name="Wing R.A."/>
            <person name="Palmer L.E."/>
            <person name="de la Bastide M."/>
            <person name="Spiegel L."/>
            <person name="Nascimento L."/>
            <person name="Zutavern T."/>
            <person name="O'Shaughnessy A."/>
            <person name="Dike S."/>
            <person name="Dedhia N."/>
            <person name="Preston R."/>
            <person name="Balija V."/>
            <person name="McCombie W.R."/>
            <person name="Chow T."/>
            <person name="Chen H."/>
            <person name="Chung M."/>
            <person name="Chen C."/>
            <person name="Shaw J."/>
            <person name="Wu H."/>
            <person name="Hsiao K."/>
            <person name="Chao Y."/>
            <person name="Chu M."/>
            <person name="Cheng C."/>
            <person name="Hour A."/>
            <person name="Lee P."/>
            <person name="Lin S."/>
            <person name="Lin Y."/>
            <person name="Liou J."/>
            <person name="Liu S."/>
            <person name="Hsing Y."/>
            <person name="Raghuvanshi S."/>
            <person name="Mohanty A."/>
            <person name="Bharti A.K."/>
            <person name="Gaur A."/>
            <person name="Gupta V."/>
            <person name="Kumar D."/>
            <person name="Ravi V."/>
            <person name="Vij S."/>
            <person name="Kapur A."/>
            <person name="Khurana P."/>
            <person name="Khurana P."/>
            <person name="Khurana J.P."/>
            <person name="Tyagi A.K."/>
            <person name="Gaikwad K."/>
            <person name="Singh A."/>
            <person name="Dalal V."/>
            <person name="Srivastava S."/>
            <person name="Dixit A."/>
            <person name="Pal A.K."/>
            <person name="Ghazi I.A."/>
            <person name="Yadav M."/>
            <person name="Pandit A."/>
            <person name="Bhargava A."/>
            <person name="Sureshbabu K."/>
            <person name="Batra K."/>
            <person name="Sharma T.R."/>
            <person name="Mohapatra T."/>
            <person name="Singh N.K."/>
            <person name="Messing J."/>
            <person name="Nelson A.B."/>
            <person name="Fuks G."/>
            <person name="Kavchok S."/>
            <person name="Keizer G."/>
            <person name="Linton E."/>
            <person name="Llaca V."/>
            <person name="Song R."/>
            <person name="Tanyolac B."/>
            <person name="Young S."/>
            <person name="Ho-Il K."/>
            <person name="Hahn J.H."/>
            <person name="Sangsakoo G."/>
            <person name="Vanavichit A."/>
            <person name="de Mattos Luiz.A.T."/>
            <person name="Zimmer P.D."/>
            <person name="Malone G."/>
            <person name="Dellagostin O."/>
            <person name="de Oliveira A.C."/>
            <person name="Bevan M."/>
            <person name="Bancroft I."/>
            <person name="Minx P."/>
            <person name="Cordum H."/>
            <person name="Wilson R."/>
            <person name="Cheng Z."/>
            <person name="Jin W."/>
            <person name="Jiang J."/>
            <person name="Leong S.A."/>
            <person name="Iwama H."/>
            <person name="Gojobori T."/>
            <person name="Itoh T."/>
            <person name="Niimura Y."/>
            <person name="Fujii Y."/>
            <person name="Habara T."/>
            <person name="Sakai H."/>
            <person name="Sato Y."/>
            <person name="Wilson G."/>
            <person name="Kumar K."/>
            <person name="McCouch S."/>
            <person name="Juretic N."/>
            <person name="Hoen D."/>
            <person name="Wright S."/>
            <person name="Bruskiewich R."/>
            <person name="Bureau T."/>
            <person name="Miyao A."/>
            <person name="Hirochika H."/>
            <person name="Nishikawa T."/>
            <person name="Kadowaki K."/>
            <person name="Sugiura M."/>
            <person name="Burr B."/>
            <person name="Sasaki T."/>
        </authorList>
    </citation>
    <scope>NUCLEOTIDE SEQUENCE [LARGE SCALE GENOMIC DNA]</scope>
    <source>
        <strain evidence="4">cv. Nipponbare</strain>
    </source>
</reference>
<evidence type="ECO:0000259" key="2">
    <source>
        <dbReference type="Pfam" id="PF05754"/>
    </source>
</evidence>
<feature type="compositionally biased region" description="Polar residues" evidence="1">
    <location>
        <begin position="37"/>
        <end position="46"/>
    </location>
</feature>
<dbReference type="EMBL" id="AC079887">
    <property type="protein sequence ID" value="AAK16183.1"/>
    <property type="molecule type" value="Genomic_DNA"/>
</dbReference>